<dbReference type="GO" id="GO:0003899">
    <property type="term" value="F:DNA-directed RNA polymerase activity"/>
    <property type="evidence" value="ECO:0007669"/>
    <property type="project" value="UniProtKB-EC"/>
</dbReference>
<dbReference type="EC" id="2.7.7.6" evidence="2"/>
<reference evidence="9 10" key="1">
    <citation type="submission" date="2018-11" db="EMBL/GenBank/DDBJ databases">
        <authorList>
            <consortium name="Pathogen Informatics"/>
        </authorList>
    </citation>
    <scope>NUCLEOTIDE SEQUENCE [LARGE SCALE GENOMIC DNA]</scope>
    <source>
        <strain>Denwood</strain>
        <strain evidence="10">Zambia</strain>
    </source>
</reference>
<dbReference type="GO" id="GO:0006351">
    <property type="term" value="P:DNA-templated transcription"/>
    <property type="evidence" value="ECO:0007669"/>
    <property type="project" value="InterPro"/>
</dbReference>
<feature type="domain" description="DNA-directed RNA polymerase subunit 2 hybrid-binding" evidence="7">
    <location>
        <begin position="6"/>
        <end position="96"/>
    </location>
</feature>
<evidence type="ECO:0000256" key="1">
    <source>
        <dbReference type="ARBA" id="ARBA00006835"/>
    </source>
</evidence>
<dbReference type="Pfam" id="PF00562">
    <property type="entry name" value="RNA_pol_Rpb2_6"/>
    <property type="match status" value="1"/>
</dbReference>
<evidence type="ECO:0000259" key="7">
    <source>
        <dbReference type="Pfam" id="PF00562"/>
    </source>
</evidence>
<evidence type="ECO:0000313" key="9">
    <source>
        <dbReference type="EMBL" id="VDP30870.1"/>
    </source>
</evidence>
<keyword evidence="5" id="KW-0548">Nucleotidyltransferase</keyword>
<dbReference type="InterPro" id="IPR007120">
    <property type="entry name" value="DNA-dir_RNAP_su2_dom"/>
</dbReference>
<keyword evidence="10" id="KW-1185">Reference proteome</keyword>
<feature type="domain" description="RNA polymerase Rpb2" evidence="8">
    <location>
        <begin position="99"/>
        <end position="222"/>
    </location>
</feature>
<accession>A0A3P8CJL9</accession>
<keyword evidence="4" id="KW-0808">Transferase</keyword>
<evidence type="ECO:0000256" key="3">
    <source>
        <dbReference type="ARBA" id="ARBA00022478"/>
    </source>
</evidence>
<evidence type="ECO:0000256" key="6">
    <source>
        <dbReference type="ARBA" id="ARBA00023163"/>
    </source>
</evidence>
<name>A0A3P8CJL9_9TREM</name>
<comment type="similarity">
    <text evidence="1">Belongs to the RNA polymerase beta chain family.</text>
</comment>
<gene>
    <name evidence="9" type="ORF">SMTD_LOCUS5876</name>
</gene>
<evidence type="ECO:0000259" key="8">
    <source>
        <dbReference type="Pfam" id="PF04560"/>
    </source>
</evidence>
<dbReference type="GO" id="GO:0000428">
    <property type="term" value="C:DNA-directed RNA polymerase complex"/>
    <property type="evidence" value="ECO:0007669"/>
    <property type="project" value="UniProtKB-KW"/>
</dbReference>
<proteinExistence type="inferred from homology"/>
<sequence>MSVFILLGNRVDATPFQWSEDSPPYEDYCQILTDCGFNHWGTETMMSGSTGRQLEAQIYVGVVYYQRLRHMVADKYQVRAEGRFDPILRQPIKGRKVGGGIRLGEMERDCLLSHGLVFSLQDRLVDSNCDKVKMLACSKCGGLTHSDLARNITNTSVNQMTSNDSSSFVPGTNRWCCRLCDSDSSGCMSRDRDNSLKYVQVSAAFRYLTYELACLNVKTRLSLTDLE</sequence>
<dbReference type="InterPro" id="IPR037033">
    <property type="entry name" value="DNA-dir_RNAP_su2_hyb_sf"/>
</dbReference>
<organism evidence="9 10">
    <name type="scientific">Schistosoma mattheei</name>
    <dbReference type="NCBI Taxonomy" id="31246"/>
    <lineage>
        <taxon>Eukaryota</taxon>
        <taxon>Metazoa</taxon>
        <taxon>Spiralia</taxon>
        <taxon>Lophotrochozoa</taxon>
        <taxon>Platyhelminthes</taxon>
        <taxon>Trematoda</taxon>
        <taxon>Digenea</taxon>
        <taxon>Strigeidida</taxon>
        <taxon>Schistosomatoidea</taxon>
        <taxon>Schistosomatidae</taxon>
        <taxon>Schistosoma</taxon>
    </lineage>
</organism>
<evidence type="ECO:0000256" key="2">
    <source>
        <dbReference type="ARBA" id="ARBA00012418"/>
    </source>
</evidence>
<dbReference type="EMBL" id="UZAL01027263">
    <property type="protein sequence ID" value="VDP30870.1"/>
    <property type="molecule type" value="Genomic_DNA"/>
</dbReference>
<dbReference type="Gene3D" id="3.90.1800.10">
    <property type="entry name" value="RNA polymerase alpha subunit dimerisation domain"/>
    <property type="match status" value="1"/>
</dbReference>
<dbReference type="Proteomes" id="UP000269396">
    <property type="component" value="Unassembled WGS sequence"/>
</dbReference>
<dbReference type="GO" id="GO:0003677">
    <property type="term" value="F:DNA binding"/>
    <property type="evidence" value="ECO:0007669"/>
    <property type="project" value="InterPro"/>
</dbReference>
<protein>
    <recommendedName>
        <fullName evidence="2">DNA-directed RNA polymerase</fullName>
        <ecNumber evidence="2">2.7.7.6</ecNumber>
    </recommendedName>
</protein>
<dbReference type="PANTHER" id="PTHR20856">
    <property type="entry name" value="DNA-DIRECTED RNA POLYMERASE I SUBUNIT 2"/>
    <property type="match status" value="1"/>
</dbReference>
<dbReference type="InterPro" id="IPR007641">
    <property type="entry name" value="RNA_pol_Rpb2_7"/>
</dbReference>
<dbReference type="Gene3D" id="2.40.270.10">
    <property type="entry name" value="DNA-directed RNA polymerase, subunit 2, domain 6"/>
    <property type="match status" value="1"/>
</dbReference>
<dbReference type="Pfam" id="PF04560">
    <property type="entry name" value="RNA_pol_Rpb2_7"/>
    <property type="match status" value="1"/>
</dbReference>
<keyword evidence="3" id="KW-0240">DNA-directed RNA polymerase</keyword>
<evidence type="ECO:0000313" key="10">
    <source>
        <dbReference type="Proteomes" id="UP000269396"/>
    </source>
</evidence>
<dbReference type="GO" id="GO:0032549">
    <property type="term" value="F:ribonucleoside binding"/>
    <property type="evidence" value="ECO:0007669"/>
    <property type="project" value="InterPro"/>
</dbReference>
<evidence type="ECO:0000256" key="5">
    <source>
        <dbReference type="ARBA" id="ARBA00022695"/>
    </source>
</evidence>
<dbReference type="SUPFAM" id="SSF64484">
    <property type="entry name" value="beta and beta-prime subunits of DNA dependent RNA-polymerase"/>
    <property type="match status" value="1"/>
</dbReference>
<keyword evidence="6" id="KW-0804">Transcription</keyword>
<dbReference type="InterPro" id="IPR015712">
    <property type="entry name" value="DNA-dir_RNA_pol_su2"/>
</dbReference>
<dbReference type="AlphaFoldDB" id="A0A3P8CJL9"/>
<evidence type="ECO:0000256" key="4">
    <source>
        <dbReference type="ARBA" id="ARBA00022679"/>
    </source>
</evidence>